<feature type="chain" id="PRO_5046550151" evidence="1">
    <location>
        <begin position="25"/>
        <end position="306"/>
    </location>
</feature>
<dbReference type="RefSeq" id="WP_310090978.1">
    <property type="nucleotide sequence ID" value="NZ_JAVDTT010000001.1"/>
</dbReference>
<proteinExistence type="predicted"/>
<dbReference type="SUPFAM" id="SSF56281">
    <property type="entry name" value="Metallo-hydrolase/oxidoreductase"/>
    <property type="match status" value="1"/>
</dbReference>
<dbReference type="SMART" id="SM00849">
    <property type="entry name" value="Lactamase_B"/>
    <property type="match status" value="1"/>
</dbReference>
<dbReference type="NCBIfam" id="NF012229">
    <property type="entry name" value="bla_class_B_core"/>
    <property type="match status" value="1"/>
</dbReference>
<dbReference type="NCBIfam" id="NF033105">
    <property type="entry name" value="bla_subclass_B3"/>
    <property type="match status" value="1"/>
</dbReference>
<dbReference type="PANTHER" id="PTHR42951:SF17">
    <property type="entry name" value="METALLO-BETA-LACTAMASE DOMAIN-CONTAINING PROTEIN"/>
    <property type="match status" value="1"/>
</dbReference>
<keyword evidence="1" id="KW-0732">Signal</keyword>
<dbReference type="Pfam" id="PF00753">
    <property type="entry name" value="Lactamase_B"/>
    <property type="match status" value="1"/>
</dbReference>
<dbReference type="EMBL" id="JAVDTT010000001">
    <property type="protein sequence ID" value="MDR6840870.1"/>
    <property type="molecule type" value="Genomic_DNA"/>
</dbReference>
<dbReference type="Proteomes" id="UP001254759">
    <property type="component" value="Unassembled WGS sequence"/>
</dbReference>
<protein>
    <submittedName>
        <fullName evidence="3">Metallo-beta-lactamase class B</fullName>
        <ecNumber evidence="3">3.5.2.6</ecNumber>
    </submittedName>
</protein>
<sequence length="306" mass="32903">MRILRLRYGLSLFLLALIASGAHAESLPEVPAPADTKACATDADWNEPAQPRRIYGNTWYVGTCGISAILITSPEGHMLIDGATEKAAPLIEKNIRTLGFDLKDIRYILNSHEHLDHAGGIAQLQRDSGATVVARGPAAAILERGKSDRSDPQYLSVDPFPPVASVRRIVDGETLALGSLSLTAHATPGHTQGSTSWTWKSCESDRCLGIVYADSLSAFSDKVYRYSDEARHPGVLAAFRKTLVTVAELPCDILITPHPDASNLWSRLGPQATAPLIDPAACRRYSATASRNLDARITKESAGSPP</sequence>
<feature type="domain" description="Metallo-beta-lactamase" evidence="2">
    <location>
        <begin position="65"/>
        <end position="258"/>
    </location>
</feature>
<dbReference type="InterPro" id="IPR001279">
    <property type="entry name" value="Metallo-B-lactamas"/>
</dbReference>
<evidence type="ECO:0000313" key="3">
    <source>
        <dbReference type="EMBL" id="MDR6840870.1"/>
    </source>
</evidence>
<comment type="caution">
    <text evidence="3">The sequence shown here is derived from an EMBL/GenBank/DDBJ whole genome shotgun (WGS) entry which is preliminary data.</text>
</comment>
<organism evidence="3 4">
    <name type="scientific">Pseudoxanthomonas sacheonensis</name>
    <dbReference type="NCBI Taxonomy" id="443615"/>
    <lineage>
        <taxon>Bacteria</taxon>
        <taxon>Pseudomonadati</taxon>
        <taxon>Pseudomonadota</taxon>
        <taxon>Gammaproteobacteria</taxon>
        <taxon>Lysobacterales</taxon>
        <taxon>Lysobacteraceae</taxon>
        <taxon>Pseudoxanthomonas</taxon>
    </lineage>
</organism>
<name>A0ABU1RRE8_9GAMM</name>
<dbReference type="Gene3D" id="3.60.15.10">
    <property type="entry name" value="Ribonuclease Z/Hydroxyacylglutathione hydrolase-like"/>
    <property type="match status" value="1"/>
</dbReference>
<gene>
    <name evidence="3" type="ORF">J2W94_001134</name>
</gene>
<dbReference type="InterPro" id="IPR050855">
    <property type="entry name" value="NDM-1-like"/>
</dbReference>
<dbReference type="InterPro" id="IPR036866">
    <property type="entry name" value="RibonucZ/Hydroxyglut_hydro"/>
</dbReference>
<dbReference type="GO" id="GO:0008800">
    <property type="term" value="F:beta-lactamase activity"/>
    <property type="evidence" value="ECO:0007669"/>
    <property type="project" value="UniProtKB-EC"/>
</dbReference>
<keyword evidence="4" id="KW-1185">Reference proteome</keyword>
<keyword evidence="3" id="KW-0378">Hydrolase</keyword>
<dbReference type="PANTHER" id="PTHR42951">
    <property type="entry name" value="METALLO-BETA-LACTAMASE DOMAIN-CONTAINING"/>
    <property type="match status" value="1"/>
</dbReference>
<dbReference type="EC" id="3.5.2.6" evidence="3"/>
<reference evidence="3 4" key="1">
    <citation type="submission" date="2023-07" db="EMBL/GenBank/DDBJ databases">
        <title>Sorghum-associated microbial communities from plants grown in Nebraska, USA.</title>
        <authorList>
            <person name="Schachtman D."/>
        </authorList>
    </citation>
    <scope>NUCLEOTIDE SEQUENCE [LARGE SCALE GENOMIC DNA]</scope>
    <source>
        <strain evidence="3 4">BE107</strain>
    </source>
</reference>
<accession>A0ABU1RRE8</accession>
<evidence type="ECO:0000313" key="4">
    <source>
        <dbReference type="Proteomes" id="UP001254759"/>
    </source>
</evidence>
<evidence type="ECO:0000256" key="1">
    <source>
        <dbReference type="SAM" id="SignalP"/>
    </source>
</evidence>
<evidence type="ECO:0000259" key="2">
    <source>
        <dbReference type="SMART" id="SM00849"/>
    </source>
</evidence>
<feature type="signal peptide" evidence="1">
    <location>
        <begin position="1"/>
        <end position="24"/>
    </location>
</feature>